<dbReference type="SUPFAM" id="SSF53720">
    <property type="entry name" value="ALDH-like"/>
    <property type="match status" value="1"/>
</dbReference>
<dbReference type="InterPro" id="IPR016160">
    <property type="entry name" value="Ald_DH_CS_CYS"/>
</dbReference>
<reference evidence="6 7" key="1">
    <citation type="journal article" date="2014" name="Genome Announc.">
        <title>Draft Genome Sequence of Advenella kashmirensis Strain W13003, a Polycyclic Aromatic Hydrocarbon-Degrading Bacterium.</title>
        <authorList>
            <person name="Wang X."/>
            <person name="Jin D."/>
            <person name="Zhou L."/>
            <person name="Wu L."/>
            <person name="An W."/>
            <person name="Zhao L."/>
        </authorList>
    </citation>
    <scope>NUCLEOTIDE SEQUENCE [LARGE SCALE GENOMIC DNA]</scope>
    <source>
        <strain evidence="6 7">W13003</strain>
    </source>
</reference>
<dbReference type="eggNOG" id="COG1012">
    <property type="taxonomic scope" value="Bacteria"/>
</dbReference>
<keyword evidence="2 4" id="KW-0560">Oxidoreductase</keyword>
<dbReference type="Gene3D" id="3.40.309.10">
    <property type="entry name" value="Aldehyde Dehydrogenase, Chain A, domain 2"/>
    <property type="match status" value="1"/>
</dbReference>
<dbReference type="InterPro" id="IPR016162">
    <property type="entry name" value="Ald_DH_N"/>
</dbReference>
<dbReference type="STRING" id="1424334.W822_02960"/>
<name>V8QW32_9BURK</name>
<dbReference type="FunFam" id="3.40.309.10:FF:000012">
    <property type="entry name" value="Betaine aldehyde dehydrogenase"/>
    <property type="match status" value="1"/>
</dbReference>
<dbReference type="InterPro" id="IPR016161">
    <property type="entry name" value="Ald_DH/histidinol_DH"/>
</dbReference>
<evidence type="ECO:0000256" key="4">
    <source>
        <dbReference type="RuleBase" id="RU003345"/>
    </source>
</evidence>
<proteinExistence type="inferred from homology"/>
<dbReference type="Proteomes" id="UP000018733">
    <property type="component" value="Unassembled WGS sequence"/>
</dbReference>
<comment type="caution">
    <text evidence="6">The sequence shown here is derived from an EMBL/GenBank/DDBJ whole genome shotgun (WGS) entry which is preliminary data.</text>
</comment>
<dbReference type="FunFam" id="3.40.605.10:FF:000007">
    <property type="entry name" value="NAD/NADP-dependent betaine aldehyde dehydrogenase"/>
    <property type="match status" value="1"/>
</dbReference>
<organism evidence="6 7">
    <name type="scientific">Advenella kashmirensis W13003</name>
    <dbReference type="NCBI Taxonomy" id="1424334"/>
    <lineage>
        <taxon>Bacteria</taxon>
        <taxon>Pseudomonadati</taxon>
        <taxon>Pseudomonadota</taxon>
        <taxon>Betaproteobacteria</taxon>
        <taxon>Burkholderiales</taxon>
        <taxon>Alcaligenaceae</taxon>
    </lineage>
</organism>
<accession>V8QW32</accession>
<dbReference type="AlphaFoldDB" id="V8QW32"/>
<dbReference type="Pfam" id="PF00171">
    <property type="entry name" value="Aldedh"/>
    <property type="match status" value="1"/>
</dbReference>
<dbReference type="PROSITE" id="PS00687">
    <property type="entry name" value="ALDEHYDE_DEHYDR_GLU"/>
    <property type="match status" value="1"/>
</dbReference>
<dbReference type="InterPro" id="IPR016163">
    <property type="entry name" value="Ald_DH_C"/>
</dbReference>
<evidence type="ECO:0000256" key="2">
    <source>
        <dbReference type="ARBA" id="ARBA00023002"/>
    </source>
</evidence>
<evidence type="ECO:0000313" key="6">
    <source>
        <dbReference type="EMBL" id="ETF04146.1"/>
    </source>
</evidence>
<gene>
    <name evidence="6" type="ORF">W822_02960</name>
</gene>
<evidence type="ECO:0000256" key="3">
    <source>
        <dbReference type="PROSITE-ProRule" id="PRU10007"/>
    </source>
</evidence>
<evidence type="ECO:0000313" key="7">
    <source>
        <dbReference type="Proteomes" id="UP000018733"/>
    </source>
</evidence>
<dbReference type="InterPro" id="IPR015590">
    <property type="entry name" value="Aldehyde_DH_dom"/>
</dbReference>
<dbReference type="GO" id="GO:0016620">
    <property type="term" value="F:oxidoreductase activity, acting on the aldehyde or oxo group of donors, NAD or NADP as acceptor"/>
    <property type="evidence" value="ECO:0007669"/>
    <property type="project" value="InterPro"/>
</dbReference>
<dbReference type="HOGENOM" id="CLU_005391_0_1_4"/>
<sequence length="486" mass="51566">MPSLNGQDKRLLIDGNWVDACSGKKFESINPSTGAPLARLAQGDQKDIDLAVRAARRAFERSWSGKKPAERQGLLLKLADLVERDYEQLAYLQSLDFGGPISTVLAGRTRAPSLLRYYAGMATAIHGQTIESSLPGEMFTFTRKEPIGVVGAITPWNGPLNVCITKVAPALAAGCTVVLKPSEEASLAALRLGELMIEAGFEPGVINIVTGFGDAGAALASHPDVDKVGFTGSTATGQSIIRASAGNIKKVSLELGGKSPDIVFADADLDRAVKGAAMGAFANSGQICCAGTRLFVQRSIHDEFVERVARFGESLIVGNSLDPATQIGPLVSAKQLDRVCGYLEAGRQEGANVLSGGHRLTDGDLGEGFYVPPTVFTGVRNDMIIAREEIFGPVVSAIVFDDVEEVIELANQTSYGLGAGVWTRNVSIAHRVSAAIRSGSVWVNCYLPMDPAVPFGGYKMSGYGREFGADHLNEFMQIKSVIMDLG</sequence>
<feature type="domain" description="Aldehyde dehydrogenase" evidence="5">
    <location>
        <begin position="17"/>
        <end position="481"/>
    </location>
</feature>
<dbReference type="PATRIC" id="fig|1424334.3.peg.593"/>
<dbReference type="EMBL" id="AYXT01000001">
    <property type="protein sequence ID" value="ETF04146.1"/>
    <property type="molecule type" value="Genomic_DNA"/>
</dbReference>
<dbReference type="InterPro" id="IPR029510">
    <property type="entry name" value="Ald_DH_CS_GLU"/>
</dbReference>
<dbReference type="PANTHER" id="PTHR11699">
    <property type="entry name" value="ALDEHYDE DEHYDROGENASE-RELATED"/>
    <property type="match status" value="1"/>
</dbReference>
<protein>
    <submittedName>
        <fullName evidence="6">Betaine-aldehyde dehydrogenase</fullName>
    </submittedName>
</protein>
<dbReference type="Gene3D" id="3.40.605.10">
    <property type="entry name" value="Aldehyde Dehydrogenase, Chain A, domain 1"/>
    <property type="match status" value="1"/>
</dbReference>
<keyword evidence="7" id="KW-1185">Reference proteome</keyword>
<dbReference type="PROSITE" id="PS00070">
    <property type="entry name" value="ALDEHYDE_DEHYDR_CYS"/>
    <property type="match status" value="1"/>
</dbReference>
<evidence type="ECO:0000256" key="1">
    <source>
        <dbReference type="ARBA" id="ARBA00009986"/>
    </source>
</evidence>
<feature type="active site" evidence="3">
    <location>
        <position position="254"/>
    </location>
</feature>
<evidence type="ECO:0000259" key="5">
    <source>
        <dbReference type="Pfam" id="PF00171"/>
    </source>
</evidence>
<comment type="similarity">
    <text evidence="1 4">Belongs to the aldehyde dehydrogenase family.</text>
</comment>